<dbReference type="Proteomes" id="UP000832011">
    <property type="component" value="Chromosome"/>
</dbReference>
<organism evidence="1 2">
    <name type="scientific">Vitreoscilla massiliensis</name>
    <dbReference type="NCBI Taxonomy" id="1689272"/>
    <lineage>
        <taxon>Bacteria</taxon>
        <taxon>Pseudomonadati</taxon>
        <taxon>Pseudomonadota</taxon>
        <taxon>Betaproteobacteria</taxon>
        <taxon>Neisseriales</taxon>
        <taxon>Neisseriaceae</taxon>
        <taxon>Vitreoscilla</taxon>
    </lineage>
</organism>
<dbReference type="EMBL" id="CP091511">
    <property type="protein sequence ID" value="UOO89168.1"/>
    <property type="molecule type" value="Genomic_DNA"/>
</dbReference>
<evidence type="ECO:0008006" key="3">
    <source>
        <dbReference type="Google" id="ProtNLM"/>
    </source>
</evidence>
<evidence type="ECO:0000313" key="2">
    <source>
        <dbReference type="Proteomes" id="UP000832011"/>
    </source>
</evidence>
<protein>
    <recommendedName>
        <fullName evidence="3">SWIM-type domain-containing protein</fullName>
    </recommendedName>
</protein>
<reference evidence="1 2" key="1">
    <citation type="journal article" date="2022" name="Res Sq">
        <title>Evolution of multicellular longitudinally dividing oral cavity symbionts (Neisseriaceae).</title>
        <authorList>
            <person name="Nyongesa S."/>
            <person name="Weber P."/>
            <person name="Bernet E."/>
            <person name="Pullido F."/>
            <person name="Nieckarz M."/>
            <person name="Delaby M."/>
            <person name="Nieves C."/>
            <person name="Viehboeck T."/>
            <person name="Krause N."/>
            <person name="Rivera-Millot A."/>
            <person name="Nakamura A."/>
            <person name="Vischer N."/>
            <person name="VanNieuwenhze M."/>
            <person name="Brun Y."/>
            <person name="Cava F."/>
            <person name="Bulgheresi S."/>
            <person name="Veyrier F."/>
        </authorList>
    </citation>
    <scope>NUCLEOTIDE SEQUENCE [LARGE SCALE GENOMIC DNA]</scope>
    <source>
        <strain evidence="1 2">SN4</strain>
    </source>
</reference>
<dbReference type="RefSeq" id="WP_058356870.1">
    <property type="nucleotide sequence ID" value="NZ_CABKVG010000010.1"/>
</dbReference>
<accession>A0ABY4E075</accession>
<gene>
    <name evidence="1" type="ORF">LVJ82_17255</name>
</gene>
<keyword evidence="2" id="KW-1185">Reference proteome</keyword>
<sequence length="355" mass="39892">MKKQSITQDLNRVHAREVTADKTRENALNILNLGNVANMPKTQAETVLNRINRNSGAFVENIELEDLSKFSKSMNELQDEFNRTKVRGGIHPKTVINMSRREDIQRYQREINAALPAKKDKNGVVIFRVNASAQSNVSHHMVQVEFLNFQAALSGGKITNNLADAVLQGAVRFDCDCGRHRFWYRYIASVGSFAYGKAETGFPKIRNPNLKGLACKHVIFVMRMLTQSQSMTGFMKNYLSEFRENPLQRKKTLSNKQADKIAAAIAKESWRNIKIRRTNNNALPKNIRDVFSASSNSSIRGTGITPSQLAKAKAKDIAPQTAVREIQQKLQNPDVLNQLSPQQLAQIQQILGGDK</sequence>
<evidence type="ECO:0000313" key="1">
    <source>
        <dbReference type="EMBL" id="UOO89168.1"/>
    </source>
</evidence>
<name>A0ABY4E075_9NEIS</name>
<proteinExistence type="predicted"/>